<accession>A0ABY4HYK2</accession>
<comment type="subcellular location">
    <subcellularLocation>
        <location evidence="6">Cytoplasm</location>
    </subcellularLocation>
</comment>
<dbReference type="InterPro" id="IPR050464">
    <property type="entry name" value="Zeta_carotene_desat/Oxidored"/>
</dbReference>
<dbReference type="GO" id="GO:0004729">
    <property type="term" value="F:oxygen-dependent protoporphyrinogen oxidase activity"/>
    <property type="evidence" value="ECO:0007669"/>
    <property type="project" value="UniProtKB-EC"/>
</dbReference>
<dbReference type="PANTHER" id="PTHR42923">
    <property type="entry name" value="PROTOPORPHYRINOGEN OXIDASE"/>
    <property type="match status" value="1"/>
</dbReference>
<dbReference type="Gene3D" id="1.10.3110.10">
    <property type="entry name" value="protoporphyrinogen ix oxidase, domain 3"/>
    <property type="match status" value="1"/>
</dbReference>
<comment type="catalytic activity">
    <reaction evidence="6">
        <text>coproporphyrinogen III + 3 O2 = coproporphyrin III + 3 H2O2</text>
        <dbReference type="Rhea" id="RHEA:43436"/>
        <dbReference type="ChEBI" id="CHEBI:15379"/>
        <dbReference type="ChEBI" id="CHEBI:16240"/>
        <dbReference type="ChEBI" id="CHEBI:57309"/>
        <dbReference type="ChEBI" id="CHEBI:131725"/>
        <dbReference type="EC" id="1.3.3.15"/>
    </reaction>
</comment>
<dbReference type="EMBL" id="CP095855">
    <property type="protein sequence ID" value="UPK68887.1"/>
    <property type="molecule type" value="Genomic_DNA"/>
</dbReference>
<dbReference type="PANTHER" id="PTHR42923:SF3">
    <property type="entry name" value="PROTOPORPHYRINOGEN OXIDASE"/>
    <property type="match status" value="1"/>
</dbReference>
<keyword evidence="9" id="KW-1185">Reference proteome</keyword>
<comment type="cofactor">
    <cofactor evidence="1 6">
        <name>FAD</name>
        <dbReference type="ChEBI" id="CHEBI:57692"/>
    </cofactor>
</comment>
<evidence type="ECO:0000256" key="2">
    <source>
        <dbReference type="ARBA" id="ARBA00022630"/>
    </source>
</evidence>
<evidence type="ECO:0000256" key="5">
    <source>
        <dbReference type="ARBA" id="ARBA00023133"/>
    </source>
</evidence>
<evidence type="ECO:0000256" key="1">
    <source>
        <dbReference type="ARBA" id="ARBA00001974"/>
    </source>
</evidence>
<dbReference type="SUPFAM" id="SSF51905">
    <property type="entry name" value="FAD/NAD(P)-binding domain"/>
    <property type="match status" value="1"/>
</dbReference>
<evidence type="ECO:0000313" key="9">
    <source>
        <dbReference type="Proteomes" id="UP000830198"/>
    </source>
</evidence>
<evidence type="ECO:0000256" key="6">
    <source>
        <dbReference type="RuleBase" id="RU364052"/>
    </source>
</evidence>
<evidence type="ECO:0000313" key="8">
    <source>
        <dbReference type="EMBL" id="UPK68887.1"/>
    </source>
</evidence>
<dbReference type="EC" id="1.3.3.15" evidence="6"/>
<gene>
    <name evidence="8" type="primary">hemG</name>
    <name evidence="8" type="ORF">MYF79_28410</name>
</gene>
<sequence>MKTQPVIIVGAGITGLSIAYELEQKGIPYEILETGSHAGGVIKSLHVDGYELDAGPNSFAASPEIMAYIDQLGLHDQVLEASAASKNRFLVRNNQLHAVSPHPLKILQSNYISGGAKWRLFTERFRRPHPADGEESVSSFVSRRFGHEVNEYLFEPILSGIYAGNPDLMSVSEVLPMLPQWEKKYGSVTKGLMKNMKTMGGRKIIAFKGGNAVLTEKLLSLLTGNIRLNCAVTGLTRGASDYIVQYNENGSTGMLNAERVIFATPAYSTAVAIQGLDASLASQLQGIPYPRMGVLHLGFGAEAQEKAPAGFGFLIPHAAGKHFLGAICNSAVFPARAPEGKTLFTVMIGGARQEQLFDRLGAEKLQQTVVQELMDLLGLKTPPEMQRFSQWNKAIPQLNVGHAQIRQQIRFFEQRYPGIKVAGNYVTGVAVPAIIQAAKGIVEK</sequence>
<dbReference type="Proteomes" id="UP000830198">
    <property type="component" value="Chromosome"/>
</dbReference>
<evidence type="ECO:0000256" key="4">
    <source>
        <dbReference type="ARBA" id="ARBA00023002"/>
    </source>
</evidence>
<dbReference type="Pfam" id="PF01593">
    <property type="entry name" value="Amino_oxidase"/>
    <property type="match status" value="1"/>
</dbReference>
<protein>
    <recommendedName>
        <fullName evidence="6">Coproporphyrinogen III oxidase</fullName>
        <ecNumber evidence="6">1.3.3.15</ecNumber>
    </recommendedName>
</protein>
<comment type="similarity">
    <text evidence="6">Belongs to the protoporphyrinogen/coproporphyrinogen oxidase family. Coproporphyrinogen III oxidase subfamily.</text>
</comment>
<organism evidence="8 9">
    <name type="scientific">Chitinophaga filiformis</name>
    <name type="common">Myxococcus filiformis</name>
    <name type="synonym">Flexibacter filiformis</name>
    <dbReference type="NCBI Taxonomy" id="104663"/>
    <lineage>
        <taxon>Bacteria</taxon>
        <taxon>Pseudomonadati</taxon>
        <taxon>Bacteroidota</taxon>
        <taxon>Chitinophagia</taxon>
        <taxon>Chitinophagales</taxon>
        <taxon>Chitinophagaceae</taxon>
        <taxon>Chitinophaga</taxon>
    </lineage>
</organism>
<dbReference type="Gene3D" id="3.90.660.20">
    <property type="entry name" value="Protoporphyrinogen oxidase, mitochondrial, domain 2"/>
    <property type="match status" value="1"/>
</dbReference>
<keyword evidence="4 6" id="KW-0560">Oxidoreductase</keyword>
<comment type="function">
    <text evidence="6">Involved in coproporphyrin-dependent heme b biosynthesis. Catalyzes the oxidation of coproporphyrinogen III to coproporphyrin III.</text>
</comment>
<evidence type="ECO:0000256" key="3">
    <source>
        <dbReference type="ARBA" id="ARBA00022827"/>
    </source>
</evidence>
<keyword evidence="3 6" id="KW-0274">FAD</keyword>
<evidence type="ECO:0000259" key="7">
    <source>
        <dbReference type="Pfam" id="PF01593"/>
    </source>
</evidence>
<dbReference type="InterPro" id="IPR036188">
    <property type="entry name" value="FAD/NAD-bd_sf"/>
</dbReference>
<comment type="pathway">
    <text evidence="6">Porphyrin-containing compound metabolism; protoheme biosynthesis.</text>
</comment>
<keyword evidence="2 6" id="KW-0285">Flavoprotein</keyword>
<dbReference type="InterPro" id="IPR004572">
    <property type="entry name" value="Protoporphyrinogen_oxidase"/>
</dbReference>
<dbReference type="InterPro" id="IPR002937">
    <property type="entry name" value="Amino_oxidase"/>
</dbReference>
<dbReference type="NCBIfam" id="TIGR00562">
    <property type="entry name" value="proto_IX_ox"/>
    <property type="match status" value="1"/>
</dbReference>
<name>A0ABY4HYK2_CHIFI</name>
<keyword evidence="6" id="KW-0963">Cytoplasm</keyword>
<reference evidence="8 9" key="1">
    <citation type="submission" date="2022-04" db="EMBL/GenBank/DDBJ databases">
        <title>The arsenic-methylating capacity of Chitinophaga filiformis YT5 during chitin decomposition.</title>
        <authorList>
            <person name="Chen G."/>
            <person name="Liang Y."/>
        </authorList>
    </citation>
    <scope>NUCLEOTIDE SEQUENCE [LARGE SCALE GENOMIC DNA]</scope>
    <source>
        <strain evidence="8 9">YT5</strain>
    </source>
</reference>
<dbReference type="SUPFAM" id="SSF54373">
    <property type="entry name" value="FAD-linked reductases, C-terminal domain"/>
    <property type="match status" value="1"/>
</dbReference>
<dbReference type="Gene3D" id="3.50.50.60">
    <property type="entry name" value="FAD/NAD(P)-binding domain"/>
    <property type="match status" value="1"/>
</dbReference>
<dbReference type="RefSeq" id="WP_247811246.1">
    <property type="nucleotide sequence ID" value="NZ_CP095855.1"/>
</dbReference>
<keyword evidence="5 6" id="KW-0350">Heme biosynthesis</keyword>
<proteinExistence type="inferred from homology"/>
<feature type="domain" description="Amine oxidase" evidence="7">
    <location>
        <begin position="13"/>
        <end position="432"/>
    </location>
</feature>